<gene>
    <name evidence="3" type="ORF">V5E97_39730</name>
</gene>
<dbReference type="CDD" id="cd04492">
    <property type="entry name" value="YhaM_OBF_like"/>
    <property type="match status" value="1"/>
</dbReference>
<dbReference type="GO" id="GO:0031125">
    <property type="term" value="P:rRNA 3'-end processing"/>
    <property type="evidence" value="ECO:0007669"/>
    <property type="project" value="TreeGrafter"/>
</dbReference>
<name>A0AAU7CI98_9BACT</name>
<dbReference type="Gene3D" id="2.40.50.140">
    <property type="entry name" value="Nucleic acid-binding proteins"/>
    <property type="match status" value="1"/>
</dbReference>
<accession>A0AAU7CI98</accession>
<dbReference type="CDD" id="cd00077">
    <property type="entry name" value="HDc"/>
    <property type="match status" value="1"/>
</dbReference>
<dbReference type="InterPro" id="IPR003607">
    <property type="entry name" value="HD/PDEase_dom"/>
</dbReference>
<reference evidence="3" key="1">
    <citation type="submission" date="2024-05" db="EMBL/GenBank/DDBJ databases">
        <title>Planctomycetes of the genus Singulisphaera possess chitinolytic capabilities.</title>
        <authorList>
            <person name="Ivanova A."/>
        </authorList>
    </citation>
    <scope>NUCLEOTIDE SEQUENCE</scope>
    <source>
        <strain evidence="3">Ch08T</strain>
    </source>
</reference>
<dbReference type="InterPro" id="IPR004365">
    <property type="entry name" value="NA-bd_OB_tRNA"/>
</dbReference>
<keyword evidence="1" id="KW-0378">Hydrolase</keyword>
<dbReference type="PANTHER" id="PTHR37294">
    <property type="entry name" value="3'-5' EXORIBONUCLEASE YHAM"/>
    <property type="match status" value="1"/>
</dbReference>
<evidence type="ECO:0000256" key="1">
    <source>
        <dbReference type="ARBA" id="ARBA00022801"/>
    </source>
</evidence>
<dbReference type="InterPro" id="IPR012340">
    <property type="entry name" value="NA-bd_OB-fold"/>
</dbReference>
<dbReference type="RefSeq" id="WP_406697136.1">
    <property type="nucleotide sequence ID" value="NZ_CP155447.1"/>
</dbReference>
<evidence type="ECO:0000313" key="3">
    <source>
        <dbReference type="EMBL" id="XBH04381.1"/>
    </source>
</evidence>
<dbReference type="InterPro" id="IPR006674">
    <property type="entry name" value="HD_domain"/>
</dbReference>
<dbReference type="InterPro" id="IPR006675">
    <property type="entry name" value="HDIG_dom"/>
</dbReference>
<dbReference type="InterPro" id="IPR050798">
    <property type="entry name" value="YhaM_exoribonuc/phosphodiest"/>
</dbReference>
<dbReference type="GO" id="GO:0003676">
    <property type="term" value="F:nucleic acid binding"/>
    <property type="evidence" value="ECO:0007669"/>
    <property type="project" value="InterPro"/>
</dbReference>
<dbReference type="SMART" id="SM00471">
    <property type="entry name" value="HDc"/>
    <property type="match status" value="1"/>
</dbReference>
<dbReference type="NCBIfam" id="TIGR00277">
    <property type="entry name" value="HDIG"/>
    <property type="match status" value="1"/>
</dbReference>
<dbReference type="EMBL" id="CP155447">
    <property type="protein sequence ID" value="XBH04381.1"/>
    <property type="molecule type" value="Genomic_DNA"/>
</dbReference>
<protein>
    <submittedName>
        <fullName evidence="3">HD domain-containing protein</fullName>
    </submittedName>
</protein>
<dbReference type="GO" id="GO:0016787">
    <property type="term" value="F:hydrolase activity"/>
    <property type="evidence" value="ECO:0007669"/>
    <property type="project" value="UniProtKB-KW"/>
</dbReference>
<dbReference type="Pfam" id="PF01336">
    <property type="entry name" value="tRNA_anti-codon"/>
    <property type="match status" value="1"/>
</dbReference>
<dbReference type="Pfam" id="PF01966">
    <property type="entry name" value="HD"/>
    <property type="match status" value="1"/>
</dbReference>
<proteinExistence type="predicted"/>
<dbReference type="AlphaFoldDB" id="A0AAU7CI98"/>
<organism evidence="3">
    <name type="scientific">Singulisphaera sp. Ch08</name>
    <dbReference type="NCBI Taxonomy" id="3120278"/>
    <lineage>
        <taxon>Bacteria</taxon>
        <taxon>Pseudomonadati</taxon>
        <taxon>Planctomycetota</taxon>
        <taxon>Planctomycetia</taxon>
        <taxon>Isosphaerales</taxon>
        <taxon>Isosphaeraceae</taxon>
        <taxon>Singulisphaera</taxon>
    </lineage>
</organism>
<feature type="domain" description="HD/PDEase" evidence="2">
    <location>
        <begin position="158"/>
        <end position="296"/>
    </location>
</feature>
<evidence type="ECO:0000259" key="2">
    <source>
        <dbReference type="SMART" id="SM00471"/>
    </source>
</evidence>
<sequence>MSRRYVNQLSNGDAVDESFLVADKQLRANRQGNLYLHLELRDKTGSVGARLWNASEGLARTFDPGDYLRVKGKTQVFQGALQLILSHIEVVDPTKIEPEDYLPQSTQNVARLTARLREILLSISNPHLRALVECFLIDEEFVRKFTTAPAGIKNHHAYHAGLLEHVVTILTIADRIVDLYPELDRDLLLTGIFLHDIGKVSELSYDRAFAYSDEGQLVGHLVMGVEMLRDKVEQSADLTGEPFPNELLLRLKHMIVSHHGTHEFGSPKLPMTLEAIALHYLDNLDAKIHTFSREIRDDPCRESSWTPFQQNLGRRLFKGVAQSNGLADETVES</sequence>
<dbReference type="SUPFAM" id="SSF50249">
    <property type="entry name" value="Nucleic acid-binding proteins"/>
    <property type="match status" value="1"/>
</dbReference>
<dbReference type="SUPFAM" id="SSF109604">
    <property type="entry name" value="HD-domain/PDEase-like"/>
    <property type="match status" value="1"/>
</dbReference>
<dbReference type="PANTHER" id="PTHR37294:SF1">
    <property type="entry name" value="3'-5' EXORIBONUCLEASE YHAM"/>
    <property type="match status" value="1"/>
</dbReference>
<dbReference type="Gene3D" id="1.10.3210.10">
    <property type="entry name" value="Hypothetical protein af1432"/>
    <property type="match status" value="1"/>
</dbReference>